<keyword evidence="11" id="KW-0732">Signal</keyword>
<name>A0A811ZMQ3_NYCPR</name>
<dbReference type="GO" id="GO:0045259">
    <property type="term" value="C:proton-transporting ATP synthase complex"/>
    <property type="evidence" value="ECO:0007669"/>
    <property type="project" value="InterPro"/>
</dbReference>
<feature type="signal peptide" evidence="11">
    <location>
        <begin position="1"/>
        <end position="27"/>
    </location>
</feature>
<dbReference type="Proteomes" id="UP000645828">
    <property type="component" value="Unassembled WGS sequence"/>
</dbReference>
<dbReference type="AlphaFoldDB" id="A0A811ZMQ3"/>
<keyword evidence="5 10" id="KW-1133">Transmembrane helix</keyword>
<sequence length="147" mass="16187">MYAHNKFISIPSLFGITSLLLRLPLSAVVLKGPTLTDDSSQNGTISRNIDPATKLIGVIGSGAGIGTVFGNIIIGYAQNPSLKQQFISYDILEAMGVFCLMVAFLILFAMWKSHLLLPYFFLSHLSCMLLSLYLPKQPGKHSWLRIQ</sequence>
<evidence type="ECO:0000256" key="8">
    <source>
        <dbReference type="ARBA" id="ARBA00032304"/>
    </source>
</evidence>
<feature type="transmembrane region" description="Helical" evidence="10">
    <location>
        <begin position="117"/>
        <end position="135"/>
    </location>
</feature>
<dbReference type="InterPro" id="IPR002379">
    <property type="entry name" value="ATPase_proteolipid_c-like_dom"/>
</dbReference>
<keyword evidence="10" id="KW-0375">Hydrogen ion transport</keyword>
<comment type="similarity">
    <text evidence="2 10">Belongs to the ATPase C chain family.</text>
</comment>
<comment type="caution">
    <text evidence="10">Lacks conserved residue(s) required for the propagation of feature annotation.</text>
</comment>
<comment type="subcellular location">
    <subcellularLocation>
        <location evidence="1">Membrane</location>
        <topology evidence="1">Multi-pass membrane protein</topology>
    </subcellularLocation>
</comment>
<dbReference type="SUPFAM" id="SSF81333">
    <property type="entry name" value="F1F0 ATP synthase subunit C"/>
    <property type="match status" value="1"/>
</dbReference>
<feature type="domain" description="V-ATPase proteolipid subunit C-like" evidence="12">
    <location>
        <begin position="56"/>
        <end position="106"/>
    </location>
</feature>
<keyword evidence="10" id="KW-0813">Transport</keyword>
<dbReference type="InterPro" id="IPR000454">
    <property type="entry name" value="ATP_synth_F0_csu"/>
</dbReference>
<keyword evidence="6 10" id="KW-0472">Membrane</keyword>
<evidence type="ECO:0000256" key="10">
    <source>
        <dbReference type="RuleBase" id="RU004221"/>
    </source>
</evidence>
<evidence type="ECO:0000256" key="5">
    <source>
        <dbReference type="ARBA" id="ARBA00022989"/>
    </source>
</evidence>
<protein>
    <recommendedName>
        <fullName evidence="8">ATP synthase lipid-binding protein</fullName>
    </recommendedName>
    <alternativeName>
        <fullName evidence="9">ATPase protein 9</fullName>
    </alternativeName>
    <alternativeName>
        <fullName evidence="7">ATPase subunit c</fullName>
    </alternativeName>
</protein>
<dbReference type="CDD" id="cd18182">
    <property type="entry name" value="ATP-synt_Fo_c_ATP5G3"/>
    <property type="match status" value="1"/>
</dbReference>
<comment type="caution">
    <text evidence="13">The sequence shown here is derived from an EMBL/GenBank/DDBJ whole genome shotgun (WGS) entry which is preliminary data.</text>
</comment>
<organism evidence="13 14">
    <name type="scientific">Nyctereutes procyonoides</name>
    <name type="common">Raccoon dog</name>
    <name type="synonym">Canis procyonoides</name>
    <dbReference type="NCBI Taxonomy" id="34880"/>
    <lineage>
        <taxon>Eukaryota</taxon>
        <taxon>Metazoa</taxon>
        <taxon>Chordata</taxon>
        <taxon>Craniata</taxon>
        <taxon>Vertebrata</taxon>
        <taxon>Euteleostomi</taxon>
        <taxon>Mammalia</taxon>
        <taxon>Eutheria</taxon>
        <taxon>Laurasiatheria</taxon>
        <taxon>Carnivora</taxon>
        <taxon>Caniformia</taxon>
        <taxon>Canidae</taxon>
        <taxon>Nyctereutes</taxon>
    </lineage>
</organism>
<dbReference type="Gene3D" id="1.20.20.10">
    <property type="entry name" value="F1F0 ATP synthase subunit C"/>
    <property type="match status" value="1"/>
</dbReference>
<dbReference type="GO" id="GO:0033177">
    <property type="term" value="C:proton-transporting two-sector ATPase complex, proton-transporting domain"/>
    <property type="evidence" value="ECO:0007669"/>
    <property type="project" value="InterPro"/>
</dbReference>
<dbReference type="PANTHER" id="PTHR10031:SF0">
    <property type="entry name" value="ATPASE PROTEIN 9"/>
    <property type="match status" value="1"/>
</dbReference>
<dbReference type="GO" id="GO:0015078">
    <property type="term" value="F:proton transmembrane transporter activity"/>
    <property type="evidence" value="ECO:0007669"/>
    <property type="project" value="InterPro"/>
</dbReference>
<keyword evidence="10" id="KW-0446">Lipid-binding</keyword>
<dbReference type="PANTHER" id="PTHR10031">
    <property type="entry name" value="ATP SYNTHASE LIPID-BINDING PROTEIN, MITOCHONDRIAL"/>
    <property type="match status" value="1"/>
</dbReference>
<evidence type="ECO:0000256" key="11">
    <source>
        <dbReference type="SAM" id="SignalP"/>
    </source>
</evidence>
<reference evidence="13" key="1">
    <citation type="submission" date="2020-12" db="EMBL/GenBank/DDBJ databases">
        <authorList>
            <consortium name="Molecular Ecology Group"/>
        </authorList>
    </citation>
    <scope>NUCLEOTIDE SEQUENCE</scope>
    <source>
        <strain evidence="13">TBG_1078</strain>
    </source>
</reference>
<evidence type="ECO:0000256" key="9">
    <source>
        <dbReference type="ARBA" id="ARBA00033111"/>
    </source>
</evidence>
<dbReference type="PRINTS" id="PR00124">
    <property type="entry name" value="ATPASEC"/>
</dbReference>
<dbReference type="Pfam" id="PF00137">
    <property type="entry name" value="ATP-synt_C"/>
    <property type="match status" value="1"/>
</dbReference>
<dbReference type="InterPro" id="IPR038662">
    <property type="entry name" value="ATP_synth_F0_csu_sf"/>
</dbReference>
<dbReference type="EMBL" id="CAJHUB010000770">
    <property type="protein sequence ID" value="CAD7690327.1"/>
    <property type="molecule type" value="Genomic_DNA"/>
</dbReference>
<keyword evidence="3" id="KW-0488">Methylation</keyword>
<feature type="transmembrane region" description="Helical" evidence="10">
    <location>
        <begin position="89"/>
        <end position="111"/>
    </location>
</feature>
<evidence type="ECO:0000256" key="2">
    <source>
        <dbReference type="ARBA" id="ARBA00006704"/>
    </source>
</evidence>
<dbReference type="GO" id="GO:0008289">
    <property type="term" value="F:lipid binding"/>
    <property type="evidence" value="ECO:0007669"/>
    <property type="project" value="UniProtKB-KW"/>
</dbReference>
<accession>A0A811ZMQ3</accession>
<evidence type="ECO:0000313" key="13">
    <source>
        <dbReference type="EMBL" id="CAD7690327.1"/>
    </source>
</evidence>
<evidence type="ECO:0000256" key="4">
    <source>
        <dbReference type="ARBA" id="ARBA00022692"/>
    </source>
</evidence>
<feature type="chain" id="PRO_5032951711" description="ATP synthase lipid-binding protein" evidence="11">
    <location>
        <begin position="28"/>
        <end position="147"/>
    </location>
</feature>
<gene>
    <name evidence="13" type="ORF">NYPRO_LOCUS23121</name>
</gene>
<dbReference type="GO" id="GO:0015986">
    <property type="term" value="P:proton motive force-driven ATP synthesis"/>
    <property type="evidence" value="ECO:0007669"/>
    <property type="project" value="InterPro"/>
</dbReference>
<evidence type="ECO:0000256" key="3">
    <source>
        <dbReference type="ARBA" id="ARBA00022481"/>
    </source>
</evidence>
<proteinExistence type="inferred from homology"/>
<evidence type="ECO:0000259" key="12">
    <source>
        <dbReference type="Pfam" id="PF00137"/>
    </source>
</evidence>
<feature type="transmembrane region" description="Helical" evidence="10">
    <location>
        <begin position="55"/>
        <end position="77"/>
    </location>
</feature>
<keyword evidence="4 10" id="KW-0812">Transmembrane</keyword>
<evidence type="ECO:0000256" key="6">
    <source>
        <dbReference type="ARBA" id="ARBA00023136"/>
    </source>
</evidence>
<keyword evidence="14" id="KW-1185">Reference proteome</keyword>
<keyword evidence="10" id="KW-0406">Ion transport</keyword>
<evidence type="ECO:0000313" key="14">
    <source>
        <dbReference type="Proteomes" id="UP000645828"/>
    </source>
</evidence>
<dbReference type="InterPro" id="IPR035921">
    <property type="entry name" value="F/V-ATP_Csub_sf"/>
</dbReference>
<evidence type="ECO:0000256" key="7">
    <source>
        <dbReference type="ARBA" id="ARBA00029852"/>
    </source>
</evidence>
<evidence type="ECO:0000256" key="1">
    <source>
        <dbReference type="ARBA" id="ARBA00004141"/>
    </source>
</evidence>